<protein>
    <submittedName>
        <fullName evidence="2">Uncharacterized protein</fullName>
    </submittedName>
</protein>
<feature type="compositionally biased region" description="Basic and acidic residues" evidence="1">
    <location>
        <begin position="164"/>
        <end position="174"/>
    </location>
</feature>
<dbReference type="VEuPathDB" id="TrichDB:TRFO_27119"/>
<name>A0A1J4K2P7_9EUKA</name>
<reference evidence="2" key="1">
    <citation type="submission" date="2016-10" db="EMBL/GenBank/DDBJ databases">
        <authorList>
            <person name="Benchimol M."/>
            <person name="Almeida L.G."/>
            <person name="Vasconcelos A.T."/>
            <person name="Perreira-Neves A."/>
            <person name="Rosa I.A."/>
            <person name="Tasca T."/>
            <person name="Bogo M.R."/>
            <person name="de Souza W."/>
        </authorList>
    </citation>
    <scope>NUCLEOTIDE SEQUENCE [LARGE SCALE GENOMIC DNA]</scope>
    <source>
        <strain evidence="2">K</strain>
    </source>
</reference>
<proteinExistence type="predicted"/>
<gene>
    <name evidence="2" type="ORF">TRFO_27119</name>
</gene>
<comment type="caution">
    <text evidence="2">The sequence shown here is derived from an EMBL/GenBank/DDBJ whole genome shotgun (WGS) entry which is preliminary data.</text>
</comment>
<feature type="compositionally biased region" description="Basic and acidic residues" evidence="1">
    <location>
        <begin position="144"/>
        <end position="158"/>
    </location>
</feature>
<accession>A0A1J4K2P7</accession>
<evidence type="ECO:0000313" key="3">
    <source>
        <dbReference type="Proteomes" id="UP000179807"/>
    </source>
</evidence>
<dbReference type="Proteomes" id="UP000179807">
    <property type="component" value="Unassembled WGS sequence"/>
</dbReference>
<evidence type="ECO:0000256" key="1">
    <source>
        <dbReference type="SAM" id="MobiDB-lite"/>
    </source>
</evidence>
<dbReference type="AlphaFoldDB" id="A0A1J4K2P7"/>
<sequence>MDIPEERLNPKFFEWKGPVITGFDEKECAQLIQLRYQLGSFLSPKKRLENTKYKMISEKTHLEFLANFHLMQLDFHDSLLKFDRRELSLSNVGMAESIGETDISTTLNQGNYYSSVNQKKAECSQIEIAKREQLKSTTDALQKQAKEKQEEAKQKEYEASQLKKRSDEYSKKKEKYCQYKEWQRLKKDLNALQTERRAYERFAETLSNSDKNYPF</sequence>
<dbReference type="GeneID" id="94840048"/>
<organism evidence="2 3">
    <name type="scientific">Tritrichomonas foetus</name>
    <dbReference type="NCBI Taxonomy" id="1144522"/>
    <lineage>
        <taxon>Eukaryota</taxon>
        <taxon>Metamonada</taxon>
        <taxon>Parabasalia</taxon>
        <taxon>Tritrichomonadida</taxon>
        <taxon>Tritrichomonadidae</taxon>
        <taxon>Tritrichomonas</taxon>
    </lineage>
</organism>
<evidence type="ECO:0000313" key="2">
    <source>
        <dbReference type="EMBL" id="OHT05242.1"/>
    </source>
</evidence>
<keyword evidence="3" id="KW-1185">Reference proteome</keyword>
<dbReference type="EMBL" id="MLAK01000765">
    <property type="protein sequence ID" value="OHT05242.1"/>
    <property type="molecule type" value="Genomic_DNA"/>
</dbReference>
<dbReference type="RefSeq" id="XP_068358378.1">
    <property type="nucleotide sequence ID" value="XM_068505344.1"/>
</dbReference>
<feature type="region of interest" description="Disordered" evidence="1">
    <location>
        <begin position="139"/>
        <end position="174"/>
    </location>
</feature>